<dbReference type="EMBL" id="JACCBB010000001">
    <property type="protein sequence ID" value="NYD21147.1"/>
    <property type="molecule type" value="Genomic_DNA"/>
</dbReference>
<keyword evidence="1" id="KW-0472">Membrane</keyword>
<keyword evidence="1" id="KW-1133">Transmembrane helix</keyword>
<feature type="transmembrane region" description="Helical" evidence="1">
    <location>
        <begin position="115"/>
        <end position="136"/>
    </location>
</feature>
<comment type="caution">
    <text evidence="2">The sequence shown here is derived from an EMBL/GenBank/DDBJ whole genome shotgun (WGS) entry which is preliminary data.</text>
</comment>
<sequence>MSSVAPSRGDARPSRALRRAAAAEGAVVRRGGARGAAQAPPELVARRLRSRAWRAANSWWLVVPAVGLPWLSFLYMGLRARRVRWVLAAVAYLVAFVAAGSAVGAGALFPGGDLSIVLGVLLGTGTWGLGLVHSIMANSTWLRIKAAFTGEPALEAAPAPAPVQAPPADPVVALQERLREVVRTANRAGGRLPDGAVPAVREIEDVLRPLLAHVARRGADVEELHNLEAIVTEYLPGALEHYLDLPEEYALTNRGPGGTTPAEELLNQLRLLADGSRDLQRAVHDQDARKLAVQGRFLDAKFRRSDLDL</sequence>
<evidence type="ECO:0000256" key="1">
    <source>
        <dbReference type="SAM" id="Phobius"/>
    </source>
</evidence>
<accession>A0A7Y9DJK0</accession>
<dbReference type="RefSeq" id="WP_179749241.1">
    <property type="nucleotide sequence ID" value="NZ_JACCBB010000001.1"/>
</dbReference>
<evidence type="ECO:0000313" key="2">
    <source>
        <dbReference type="EMBL" id="NYD21147.1"/>
    </source>
</evidence>
<keyword evidence="3" id="KW-1185">Reference proteome</keyword>
<feature type="transmembrane region" description="Helical" evidence="1">
    <location>
        <begin position="85"/>
        <end position="109"/>
    </location>
</feature>
<dbReference type="AlphaFoldDB" id="A0A7Y9DJK0"/>
<evidence type="ECO:0000313" key="3">
    <source>
        <dbReference type="Proteomes" id="UP000521922"/>
    </source>
</evidence>
<dbReference type="Proteomes" id="UP000521922">
    <property type="component" value="Unassembled WGS sequence"/>
</dbReference>
<gene>
    <name evidence="2" type="ORF">BJ968_000687</name>
</gene>
<feature type="transmembrane region" description="Helical" evidence="1">
    <location>
        <begin position="58"/>
        <end position="78"/>
    </location>
</feature>
<evidence type="ECO:0008006" key="4">
    <source>
        <dbReference type="Google" id="ProtNLM"/>
    </source>
</evidence>
<name>A0A7Y9DJK0_9ACTN</name>
<keyword evidence="1" id="KW-0812">Transmembrane</keyword>
<organism evidence="2 3">
    <name type="scientific">Kineococcus aurantiacus</name>
    <dbReference type="NCBI Taxonomy" id="37633"/>
    <lineage>
        <taxon>Bacteria</taxon>
        <taxon>Bacillati</taxon>
        <taxon>Actinomycetota</taxon>
        <taxon>Actinomycetes</taxon>
        <taxon>Kineosporiales</taxon>
        <taxon>Kineosporiaceae</taxon>
        <taxon>Kineococcus</taxon>
    </lineage>
</organism>
<proteinExistence type="predicted"/>
<reference evidence="2 3" key="1">
    <citation type="submission" date="2020-07" db="EMBL/GenBank/DDBJ databases">
        <title>Sequencing the genomes of 1000 actinobacteria strains.</title>
        <authorList>
            <person name="Klenk H.-P."/>
        </authorList>
    </citation>
    <scope>NUCLEOTIDE SEQUENCE [LARGE SCALE GENOMIC DNA]</scope>
    <source>
        <strain evidence="2 3">DSM 7487</strain>
    </source>
</reference>
<protein>
    <recommendedName>
        <fullName evidence="4">5-bromo-4-chloroindolyl phosphate hydrolysis protein</fullName>
    </recommendedName>
</protein>